<accession>A0A6J6YGQ1</accession>
<proteinExistence type="predicted"/>
<gene>
    <name evidence="1" type="ORF">UFOPK2992_01304</name>
</gene>
<organism evidence="1">
    <name type="scientific">freshwater metagenome</name>
    <dbReference type="NCBI Taxonomy" id="449393"/>
    <lineage>
        <taxon>unclassified sequences</taxon>
        <taxon>metagenomes</taxon>
        <taxon>ecological metagenomes</taxon>
    </lineage>
</organism>
<dbReference type="Gene3D" id="3.40.960.10">
    <property type="entry name" value="VSR Endonuclease"/>
    <property type="match status" value="1"/>
</dbReference>
<sequence length="321" mass="35406">MTRSVALGAVGEFAAAHHGAFTRSQAAEFDLHRGPIARLKERGVLAEPVPNVLVVVGAPHTWQQRLFIATLAGGAPGIACGPSAARLHHFDGFEVDQRVTVAKPPGGRVLLKHVQVSQTLASYARRDIVEIDGIRSASAARTVCDLYNFHGSAVGERALDDFQRRGMSLAWLNDVARRVQQDKGRGLALLLAELEVRRSPTPVRDSWFEKLVEQCLQSVRIPGLVRQHTIRDSRGRFVARVDLAVPAVRLGIEAHSKRFHSGPRQEALDQRRDNAAALQGWELIYVGYDDAKRTPRQVREYIELLVKRRALDLGVALPLAS</sequence>
<reference evidence="1" key="1">
    <citation type="submission" date="2020-05" db="EMBL/GenBank/DDBJ databases">
        <authorList>
            <person name="Chiriac C."/>
            <person name="Salcher M."/>
            <person name="Ghai R."/>
            <person name="Kavagutti S V."/>
        </authorList>
    </citation>
    <scope>NUCLEOTIDE SEQUENCE</scope>
</reference>
<dbReference type="AlphaFoldDB" id="A0A6J6YGQ1"/>
<protein>
    <submittedName>
        <fullName evidence="1">Unannotated protein</fullName>
    </submittedName>
</protein>
<name>A0A6J6YGQ1_9ZZZZ</name>
<evidence type="ECO:0000313" key="1">
    <source>
        <dbReference type="EMBL" id="CAB4806336.1"/>
    </source>
</evidence>
<dbReference type="EMBL" id="CAFAAI010000236">
    <property type="protein sequence ID" value="CAB4806336.1"/>
    <property type="molecule type" value="Genomic_DNA"/>
</dbReference>